<dbReference type="PANTHER" id="PTHR33619">
    <property type="entry name" value="POLYSACCHARIDE EXPORT PROTEIN GFCE-RELATED"/>
    <property type="match status" value="1"/>
</dbReference>
<dbReference type="PANTHER" id="PTHR33619:SF3">
    <property type="entry name" value="POLYSACCHARIDE EXPORT PROTEIN GFCE-RELATED"/>
    <property type="match status" value="1"/>
</dbReference>
<reference evidence="5 6" key="1">
    <citation type="submission" date="2015-10" db="EMBL/GenBank/DDBJ databases">
        <title>Metagenome-Assembled Genomes uncover a global brackish microbiome.</title>
        <authorList>
            <person name="Hugerth L.W."/>
            <person name="Larsson J."/>
            <person name="Alneberg J."/>
            <person name="Lindh M.V."/>
            <person name="Legrand C."/>
            <person name="Pinhassi J."/>
            <person name="Andersson A.F."/>
        </authorList>
    </citation>
    <scope>NUCLEOTIDE SEQUENCE [LARGE SCALE GENOMIC DNA]</scope>
    <source>
        <strain evidence="5">BACL18 MAG-120507-bin52</strain>
    </source>
</reference>
<dbReference type="Pfam" id="PF10531">
    <property type="entry name" value="SLBB"/>
    <property type="match status" value="1"/>
</dbReference>
<evidence type="ECO:0000313" key="5">
    <source>
        <dbReference type="EMBL" id="KRO61790.1"/>
    </source>
</evidence>
<evidence type="ECO:0000259" key="3">
    <source>
        <dbReference type="Pfam" id="PF02563"/>
    </source>
</evidence>
<feature type="domain" description="Soluble ligand binding" evidence="4">
    <location>
        <begin position="119"/>
        <end position="164"/>
    </location>
</feature>
<feature type="region of interest" description="Disordered" evidence="2">
    <location>
        <begin position="15"/>
        <end position="36"/>
    </location>
</feature>
<evidence type="ECO:0000256" key="2">
    <source>
        <dbReference type="SAM" id="MobiDB-lite"/>
    </source>
</evidence>
<sequence>PISIAPAIGAGILPDPQLDPMSGARSARSIPSAGMDTSDLLRGGDTLIIRLTGVPSQDQGIFEVKIDESGNISMPHIGSLTAANSTTVELKKLIETTYLKEEIFTNPNVTVDLKEQRFVDVTGEVRVPQRVPYTKDLTALGAVAACGGFTDFANRRRVRLTQGGVTQEFNAKEIQVDQGKDIRLRPNDKIQVDRSIF</sequence>
<gene>
    <name evidence="5" type="ORF">ABR82_07610</name>
</gene>
<evidence type="ECO:0000259" key="4">
    <source>
        <dbReference type="Pfam" id="PF10531"/>
    </source>
</evidence>
<dbReference type="Gene3D" id="3.10.560.10">
    <property type="entry name" value="Outer membrane lipoprotein wza domain like"/>
    <property type="match status" value="1"/>
</dbReference>
<feature type="domain" description="Polysaccharide export protein N-terminal" evidence="3">
    <location>
        <begin position="40"/>
        <end position="113"/>
    </location>
</feature>
<dbReference type="EMBL" id="LIBO01000207">
    <property type="protein sequence ID" value="KRO61790.1"/>
    <property type="molecule type" value="Genomic_DNA"/>
</dbReference>
<name>A0A0R2RGS4_9BACT</name>
<evidence type="ECO:0000256" key="1">
    <source>
        <dbReference type="ARBA" id="ARBA00022729"/>
    </source>
</evidence>
<dbReference type="InterPro" id="IPR003715">
    <property type="entry name" value="Poly_export_N"/>
</dbReference>
<dbReference type="Proteomes" id="UP000051269">
    <property type="component" value="Unassembled WGS sequence"/>
</dbReference>
<protein>
    <submittedName>
        <fullName evidence="5">Uncharacterized protein</fullName>
    </submittedName>
</protein>
<comment type="caution">
    <text evidence="5">The sequence shown here is derived from an EMBL/GenBank/DDBJ whole genome shotgun (WGS) entry which is preliminary data.</text>
</comment>
<organism evidence="5 6">
    <name type="scientific">Verrucomicrobia subdivision 6 bacterium BACL9 MAG-120507-bin52</name>
    <dbReference type="NCBI Taxonomy" id="1655590"/>
    <lineage>
        <taxon>Bacteria</taxon>
        <taxon>Pseudomonadati</taxon>
        <taxon>Verrucomicrobiota</taxon>
        <taxon>Verrucomicrobiia</taxon>
        <taxon>Verrucomicrobiales</taxon>
        <taxon>Verrucomicrobia subdivision 6</taxon>
    </lineage>
</organism>
<feature type="non-terminal residue" evidence="5">
    <location>
        <position position="1"/>
    </location>
</feature>
<proteinExistence type="predicted"/>
<dbReference type="Gene3D" id="3.30.1950.10">
    <property type="entry name" value="wza like domain"/>
    <property type="match status" value="1"/>
</dbReference>
<dbReference type="InterPro" id="IPR019554">
    <property type="entry name" value="Soluble_ligand-bd"/>
</dbReference>
<evidence type="ECO:0000313" key="6">
    <source>
        <dbReference type="Proteomes" id="UP000051269"/>
    </source>
</evidence>
<dbReference type="Pfam" id="PF02563">
    <property type="entry name" value="Poly_export"/>
    <property type="match status" value="1"/>
</dbReference>
<dbReference type="GO" id="GO:0015159">
    <property type="term" value="F:polysaccharide transmembrane transporter activity"/>
    <property type="evidence" value="ECO:0007669"/>
    <property type="project" value="InterPro"/>
</dbReference>
<accession>A0A0R2RGS4</accession>
<dbReference type="InterPro" id="IPR049712">
    <property type="entry name" value="Poly_export"/>
</dbReference>
<dbReference type="AlphaFoldDB" id="A0A0R2RGS4"/>
<keyword evidence="1" id="KW-0732">Signal</keyword>